<name>A0A914WGL9_9BILA</name>
<protein>
    <submittedName>
        <fullName evidence="3">Uncharacterized protein</fullName>
    </submittedName>
</protein>
<accession>A0A914WGL9</accession>
<keyword evidence="2" id="KW-1185">Reference proteome</keyword>
<dbReference type="WBParaSite" id="PSAMB.scaffold4093size15729.g23421.t1">
    <property type="protein sequence ID" value="PSAMB.scaffold4093size15729.g23421.t1"/>
    <property type="gene ID" value="PSAMB.scaffold4093size15729.g23421"/>
</dbReference>
<dbReference type="AlphaFoldDB" id="A0A914WGL9"/>
<reference evidence="3" key="1">
    <citation type="submission" date="2022-11" db="UniProtKB">
        <authorList>
            <consortium name="WormBaseParasite"/>
        </authorList>
    </citation>
    <scope>IDENTIFICATION</scope>
</reference>
<sequence>MVGRLIAAFLLLHSVRALNYHCNDNKVLIVQNFGKDSIRMHCSHLDLCGYKDLKCRYQENMPRCNGTNTFVSHVVQATETGPVAHSCCSIEPLVPNHEGNECFVYHLPDSHSEDVQQQNDAETVVAQAPLTAESADDFTGYRLKLFLLKNKTPPKLIVQGIERQDEGFAVSICRLRCNPFPDNTLS</sequence>
<feature type="signal peptide" evidence="1">
    <location>
        <begin position="1"/>
        <end position="17"/>
    </location>
</feature>
<feature type="chain" id="PRO_5037364790" evidence="1">
    <location>
        <begin position="18"/>
        <end position="186"/>
    </location>
</feature>
<evidence type="ECO:0000256" key="1">
    <source>
        <dbReference type="SAM" id="SignalP"/>
    </source>
</evidence>
<organism evidence="2 3">
    <name type="scientific">Plectus sambesii</name>
    <dbReference type="NCBI Taxonomy" id="2011161"/>
    <lineage>
        <taxon>Eukaryota</taxon>
        <taxon>Metazoa</taxon>
        <taxon>Ecdysozoa</taxon>
        <taxon>Nematoda</taxon>
        <taxon>Chromadorea</taxon>
        <taxon>Plectida</taxon>
        <taxon>Plectina</taxon>
        <taxon>Plectoidea</taxon>
        <taxon>Plectidae</taxon>
        <taxon>Plectus</taxon>
    </lineage>
</organism>
<dbReference type="Proteomes" id="UP000887566">
    <property type="component" value="Unplaced"/>
</dbReference>
<keyword evidence="1" id="KW-0732">Signal</keyword>
<evidence type="ECO:0000313" key="2">
    <source>
        <dbReference type="Proteomes" id="UP000887566"/>
    </source>
</evidence>
<proteinExistence type="predicted"/>
<evidence type="ECO:0000313" key="3">
    <source>
        <dbReference type="WBParaSite" id="PSAMB.scaffold4093size15729.g23421.t1"/>
    </source>
</evidence>